<dbReference type="Gene3D" id="1.10.287.130">
    <property type="match status" value="1"/>
</dbReference>
<dbReference type="PRINTS" id="PR00344">
    <property type="entry name" value="BCTRLSENSOR"/>
</dbReference>
<keyword evidence="5" id="KW-0418">Kinase</keyword>
<keyword evidence="3" id="KW-0597">Phosphoprotein</keyword>
<dbReference type="SUPFAM" id="SSF47384">
    <property type="entry name" value="Homodimeric domain of signal transducing histidine kinase"/>
    <property type="match status" value="1"/>
</dbReference>
<dbReference type="Gene3D" id="3.10.580.10">
    <property type="entry name" value="CBS-domain"/>
    <property type="match status" value="1"/>
</dbReference>
<dbReference type="InterPro" id="IPR035965">
    <property type="entry name" value="PAS-like_dom_sf"/>
</dbReference>
<dbReference type="InterPro" id="IPR052162">
    <property type="entry name" value="Sensor_kinase/Photoreceptor"/>
</dbReference>
<dbReference type="EC" id="2.7.13.3" evidence="2"/>
<feature type="domain" description="PAC" evidence="12">
    <location>
        <begin position="648"/>
        <end position="700"/>
    </location>
</feature>
<dbReference type="InterPro" id="IPR003594">
    <property type="entry name" value="HATPase_dom"/>
</dbReference>
<evidence type="ECO:0000313" key="14">
    <source>
        <dbReference type="EMBL" id="KST68937.1"/>
    </source>
</evidence>
<feature type="coiled-coil region" evidence="9">
    <location>
        <begin position="806"/>
        <end position="836"/>
    </location>
</feature>
<dbReference type="PROSITE" id="PS51371">
    <property type="entry name" value="CBS"/>
    <property type="match status" value="2"/>
</dbReference>
<gene>
    <name evidence="14" type="ORF">BC008_02355</name>
    <name evidence="15" type="ORF">BC008_02770</name>
</gene>
<dbReference type="PANTHER" id="PTHR43304:SF1">
    <property type="entry name" value="PAC DOMAIN-CONTAINING PROTEIN"/>
    <property type="match status" value="1"/>
</dbReference>
<dbReference type="SMART" id="SM00388">
    <property type="entry name" value="HisKA"/>
    <property type="match status" value="1"/>
</dbReference>
<dbReference type="Pfam" id="PF00512">
    <property type="entry name" value="HisKA"/>
    <property type="match status" value="1"/>
</dbReference>
<dbReference type="SMART" id="SM00387">
    <property type="entry name" value="HATPase_c"/>
    <property type="match status" value="1"/>
</dbReference>
<keyword evidence="16" id="KW-1185">Reference proteome</keyword>
<feature type="domain" description="PAS" evidence="11">
    <location>
        <begin position="581"/>
        <end position="619"/>
    </location>
</feature>
<evidence type="ECO:0000256" key="7">
    <source>
        <dbReference type="ARBA" id="ARBA00055745"/>
    </source>
</evidence>
<dbReference type="InterPro" id="IPR005467">
    <property type="entry name" value="His_kinase_dom"/>
</dbReference>
<protein>
    <recommendedName>
        <fullName evidence="2">histidine kinase</fullName>
        <ecNumber evidence="2">2.7.13.3</ecNumber>
    </recommendedName>
</protein>
<accession>A0A0V7ZWK1</accession>
<keyword evidence="4" id="KW-0808">Transferase</keyword>
<dbReference type="Gene3D" id="3.30.565.10">
    <property type="entry name" value="Histidine kinase-like ATPase, C-terminal domain"/>
    <property type="match status" value="1"/>
</dbReference>
<keyword evidence="9" id="KW-0175">Coiled coil</keyword>
<dbReference type="CDD" id="cd00082">
    <property type="entry name" value="HisKA"/>
    <property type="match status" value="1"/>
</dbReference>
<dbReference type="CDD" id="cd00130">
    <property type="entry name" value="PAS"/>
    <property type="match status" value="5"/>
</dbReference>
<dbReference type="InterPro" id="IPR001610">
    <property type="entry name" value="PAC"/>
</dbReference>
<feature type="domain" description="PAS" evidence="11">
    <location>
        <begin position="697"/>
        <end position="756"/>
    </location>
</feature>
<evidence type="ECO:0000259" key="10">
    <source>
        <dbReference type="PROSITE" id="PS50109"/>
    </source>
</evidence>
<evidence type="ECO:0000256" key="2">
    <source>
        <dbReference type="ARBA" id="ARBA00012438"/>
    </source>
</evidence>
<dbReference type="EMBL" id="LMTZ01000038">
    <property type="protein sequence ID" value="KST69006.1"/>
    <property type="molecule type" value="Genomic_DNA"/>
</dbReference>
<evidence type="ECO:0000256" key="9">
    <source>
        <dbReference type="SAM" id="Coils"/>
    </source>
</evidence>
<dbReference type="Proteomes" id="UP000053372">
    <property type="component" value="Unassembled WGS sequence"/>
</dbReference>
<dbReference type="SUPFAM" id="SSF55785">
    <property type="entry name" value="PYP-like sensor domain (PAS domain)"/>
    <property type="match status" value="5"/>
</dbReference>
<dbReference type="InterPro" id="IPR046342">
    <property type="entry name" value="CBS_dom_sf"/>
</dbReference>
<feature type="domain" description="CBS" evidence="13">
    <location>
        <begin position="17"/>
        <end position="74"/>
    </location>
</feature>
<feature type="domain" description="PAC" evidence="12">
    <location>
        <begin position="767"/>
        <end position="822"/>
    </location>
</feature>
<dbReference type="FunFam" id="3.30.565.10:FF:000006">
    <property type="entry name" value="Sensor histidine kinase WalK"/>
    <property type="match status" value="1"/>
</dbReference>
<dbReference type="Pfam" id="PF13426">
    <property type="entry name" value="PAS_9"/>
    <property type="match status" value="2"/>
</dbReference>
<dbReference type="SMART" id="SM00086">
    <property type="entry name" value="PAC"/>
    <property type="match status" value="5"/>
</dbReference>
<name>A0A0V7ZWK1_9CYAN</name>
<evidence type="ECO:0000256" key="8">
    <source>
        <dbReference type="PROSITE-ProRule" id="PRU00703"/>
    </source>
</evidence>
<dbReference type="PROSITE" id="PS50109">
    <property type="entry name" value="HIS_KIN"/>
    <property type="match status" value="1"/>
</dbReference>
<dbReference type="SMART" id="SM00091">
    <property type="entry name" value="PAS"/>
    <property type="match status" value="5"/>
</dbReference>
<dbReference type="InterPro" id="IPR000644">
    <property type="entry name" value="CBS_dom"/>
</dbReference>
<dbReference type="CDD" id="cd00075">
    <property type="entry name" value="HATPase"/>
    <property type="match status" value="1"/>
</dbReference>
<dbReference type="Gene3D" id="3.30.450.20">
    <property type="entry name" value="PAS domain"/>
    <property type="match status" value="5"/>
</dbReference>
<dbReference type="InterPro" id="IPR000014">
    <property type="entry name" value="PAS"/>
</dbReference>
<dbReference type="EMBL" id="LMTZ01000042">
    <property type="protein sequence ID" value="KST68937.1"/>
    <property type="molecule type" value="Genomic_DNA"/>
</dbReference>
<dbReference type="PROSITE" id="PS50112">
    <property type="entry name" value="PAS"/>
    <property type="match status" value="4"/>
</dbReference>
<dbReference type="PANTHER" id="PTHR43304">
    <property type="entry name" value="PHYTOCHROME-LIKE PROTEIN CPH1"/>
    <property type="match status" value="1"/>
</dbReference>
<proteinExistence type="predicted"/>
<comment type="catalytic activity">
    <reaction evidence="1">
        <text>ATP + protein L-histidine = ADP + protein N-phospho-L-histidine.</text>
        <dbReference type="EC" id="2.7.13.3"/>
    </reaction>
</comment>
<dbReference type="InterPro" id="IPR013656">
    <property type="entry name" value="PAS_4"/>
</dbReference>
<evidence type="ECO:0000256" key="4">
    <source>
        <dbReference type="ARBA" id="ARBA00022679"/>
    </source>
</evidence>
<evidence type="ECO:0000259" key="13">
    <source>
        <dbReference type="PROSITE" id="PS51371"/>
    </source>
</evidence>
<evidence type="ECO:0000313" key="16">
    <source>
        <dbReference type="Proteomes" id="UP000053372"/>
    </source>
</evidence>
<keyword evidence="6" id="KW-0902">Two-component regulatory system</keyword>
<organism evidence="14 16">
    <name type="scientific">Mastigocoleus testarum BC008</name>
    <dbReference type="NCBI Taxonomy" id="371196"/>
    <lineage>
        <taxon>Bacteria</taxon>
        <taxon>Bacillati</taxon>
        <taxon>Cyanobacteriota</taxon>
        <taxon>Cyanophyceae</taxon>
        <taxon>Nostocales</taxon>
        <taxon>Hapalosiphonaceae</taxon>
        <taxon>Mastigocoleus</taxon>
    </lineage>
</organism>
<dbReference type="Pfam" id="PF00571">
    <property type="entry name" value="CBS"/>
    <property type="match status" value="1"/>
</dbReference>
<reference evidence="14 16" key="1">
    <citation type="journal article" date="2015" name="Genome Announc.">
        <title>Draft Genome of the Euendolithic (true boring) Cyanobacterium Mastigocoleus testarum strain BC008.</title>
        <authorList>
            <person name="Guida B.S."/>
            <person name="Garcia-Pichel F."/>
        </authorList>
    </citation>
    <scope>NUCLEOTIDE SEQUENCE [LARGE SCALE GENOMIC DNA]</scope>
    <source>
        <strain evidence="14 16">BC008</strain>
    </source>
</reference>
<evidence type="ECO:0000259" key="12">
    <source>
        <dbReference type="PROSITE" id="PS50113"/>
    </source>
</evidence>
<comment type="function">
    <text evidence="7">Photoreceptor which exists in two forms that are reversibly interconvertible by light: the R form that absorbs maximally in the red region of the spectrum and the FR form that absorbs maximally in the far-red region.</text>
</comment>
<feature type="domain" description="PAS" evidence="11">
    <location>
        <begin position="149"/>
        <end position="206"/>
    </location>
</feature>
<sequence>MRPLAETLASEFFDTIIDRYPISVTEDTLVLDVIKLMNKEGKTINDVLVVREQQVIGLFSEQDVVRLVSTGVNFAHAKISEFMRNSVFTLTESQIEDFIFPQSLFLLFEQYHLRILPILDRQGNLLGNITLEKIYQALLAKDDGEKYRQQYKLLSLLESVVTNSKDAVVITEANSLDTPFNSCIVYVNQAFTDMSGWSYWEILGKTPSILQSELTDNSVYELIYTTIQSGLRVTTEFINHHKNGSKYWVEADIFPIVDQNGEITHFVNIQRDITSHKLIEDNLWSSVQLFQQLVENIHQVLFVRDVKQDKIIYINPAYEKIFGRKRDHLYENPEELIDAIHPEDRERLSAKITTSLDGNYNEEYRIIRPDGEVRWIWTRAFPLKNNVGEVYRLTGISEDITERKQAQNILQETNADLERRVSERTKILKQTNHQLMDEIQERLKIEEELRQSQQMLRLVMDNIPQGIFWKDRDSTYLGCNRNFAYNAGFDNPQLIVGKTDYDLCWSKEYSESSREWDFKVMATNQPQYHIIETQHQFDGKQVWVETNKVPLHDAQGNVVGILGTVEDITERKQSEETLLGFRKAIECASDAICMTDSQGNIIHLNRAFKELFEYTTEELNTAGNLAAIYASHSDYRKVSAKIHIGKSWRGAVKMRSKSGRILDIELRTDAIKNFTGESIGTVNINTDITQRLRTETELRLRERAIAASNNGVLISDATIPNNPIMYVNSAFENITGYSISEAIGQTRDFYINNDLEVNKLFPEEQINNFCSTIICNYRKDNSEYWNELSISPVYSHDGILTNFIVVQTDITDYKKLEQQLREALEKEKELNELKSRFVSTTSHEFRTPLTTILSSSELLENYGHKWNKENRFKYLRKIQTAVKHMTHLLEDVLNLEKAEAGKLQCKPTYFELVKYCFSLVEDLQINQPHTKILFDCEYKSIEVYMDANLLRHILNNLLSNAIKYSPDMQPINFMIAIQNHQAIFTIKDQGIGIPEEYLPHLFQSFNRASNVDNIQGTGLGLSIVKKCIDICQGDINVTSEVGNGSVFTVKLPLNMATDS</sequence>
<dbReference type="InterPro" id="IPR000700">
    <property type="entry name" value="PAS-assoc_C"/>
</dbReference>
<comment type="caution">
    <text evidence="14">The sequence shown here is derived from an EMBL/GenBank/DDBJ whole genome shotgun (WGS) entry which is preliminary data.</text>
</comment>
<dbReference type="InterPro" id="IPR003661">
    <property type="entry name" value="HisK_dim/P_dom"/>
</dbReference>
<dbReference type="Pfam" id="PF08447">
    <property type="entry name" value="PAS_3"/>
    <property type="match status" value="1"/>
</dbReference>
<dbReference type="NCBIfam" id="TIGR00229">
    <property type="entry name" value="sensory_box"/>
    <property type="match status" value="5"/>
</dbReference>
<keyword evidence="8" id="KW-0129">CBS domain</keyword>
<dbReference type="InterPro" id="IPR004358">
    <property type="entry name" value="Sig_transdc_His_kin-like_C"/>
</dbReference>
<dbReference type="Pfam" id="PF08448">
    <property type="entry name" value="PAS_4"/>
    <property type="match status" value="1"/>
</dbReference>
<dbReference type="SUPFAM" id="SSF54631">
    <property type="entry name" value="CBS-domain pair"/>
    <property type="match status" value="1"/>
</dbReference>
<dbReference type="Pfam" id="PF02518">
    <property type="entry name" value="HATPase_c"/>
    <property type="match status" value="1"/>
</dbReference>
<evidence type="ECO:0000256" key="3">
    <source>
        <dbReference type="ARBA" id="ARBA00022553"/>
    </source>
</evidence>
<dbReference type="SUPFAM" id="SSF55874">
    <property type="entry name" value="ATPase domain of HSP90 chaperone/DNA topoisomerase II/histidine kinase"/>
    <property type="match status" value="1"/>
</dbReference>
<feature type="domain" description="PAC" evidence="12">
    <location>
        <begin position="360"/>
        <end position="412"/>
    </location>
</feature>
<feature type="domain" description="PAC" evidence="12">
    <location>
        <begin position="524"/>
        <end position="580"/>
    </location>
</feature>
<dbReference type="PROSITE" id="PS50113">
    <property type="entry name" value="PAC"/>
    <property type="match status" value="5"/>
</dbReference>
<feature type="domain" description="PAC" evidence="12">
    <location>
        <begin position="231"/>
        <end position="285"/>
    </location>
</feature>
<feature type="domain" description="PAS" evidence="11">
    <location>
        <begin position="286"/>
        <end position="359"/>
    </location>
</feature>
<dbReference type="InterPro" id="IPR036890">
    <property type="entry name" value="HATPase_C_sf"/>
</dbReference>
<feature type="domain" description="Histidine kinase" evidence="10">
    <location>
        <begin position="840"/>
        <end position="1055"/>
    </location>
</feature>
<dbReference type="Pfam" id="PF13188">
    <property type="entry name" value="PAS_8"/>
    <property type="match status" value="1"/>
</dbReference>
<feature type="domain" description="CBS" evidence="13">
    <location>
        <begin position="83"/>
        <end position="145"/>
    </location>
</feature>
<evidence type="ECO:0000256" key="6">
    <source>
        <dbReference type="ARBA" id="ARBA00023012"/>
    </source>
</evidence>
<evidence type="ECO:0000256" key="1">
    <source>
        <dbReference type="ARBA" id="ARBA00000085"/>
    </source>
</evidence>
<dbReference type="InterPro" id="IPR036097">
    <property type="entry name" value="HisK_dim/P_sf"/>
</dbReference>
<dbReference type="GO" id="GO:0000155">
    <property type="term" value="F:phosphorelay sensor kinase activity"/>
    <property type="evidence" value="ECO:0007669"/>
    <property type="project" value="InterPro"/>
</dbReference>
<evidence type="ECO:0000259" key="11">
    <source>
        <dbReference type="PROSITE" id="PS50112"/>
    </source>
</evidence>
<dbReference type="AlphaFoldDB" id="A0A0V7ZWK1"/>
<dbReference type="RefSeq" id="WP_036265430.1">
    <property type="nucleotide sequence ID" value="NZ_LMTZ01000038.1"/>
</dbReference>
<dbReference type="OrthoDB" id="453200at2"/>
<dbReference type="InterPro" id="IPR013655">
    <property type="entry name" value="PAS_fold_3"/>
</dbReference>
<evidence type="ECO:0000256" key="5">
    <source>
        <dbReference type="ARBA" id="ARBA00022777"/>
    </source>
</evidence>
<evidence type="ECO:0000313" key="15">
    <source>
        <dbReference type="EMBL" id="KST69006.1"/>
    </source>
</evidence>
<dbReference type="SMART" id="SM00116">
    <property type="entry name" value="CBS"/>
    <property type="match status" value="2"/>
</dbReference>